<gene>
    <name evidence="1" type="ORF">Pfra01_002657300</name>
</gene>
<accession>A0A9W6YF64</accession>
<protein>
    <submittedName>
        <fullName evidence="1">Unnamed protein product</fullName>
    </submittedName>
</protein>
<sequence>MGLELRRKLSLKPHRSTVFVGATAELQSLTAGSLRSESFHNVQITSNTSSQLAQSSIDLEMEMDLIPSFHASLLLLKGVGDCGG</sequence>
<name>A0A9W6YF64_9STRA</name>
<dbReference type="EMBL" id="BSXT01005629">
    <property type="protein sequence ID" value="GMF61053.1"/>
    <property type="molecule type" value="Genomic_DNA"/>
</dbReference>
<comment type="caution">
    <text evidence="1">The sequence shown here is derived from an EMBL/GenBank/DDBJ whole genome shotgun (WGS) entry which is preliminary data.</text>
</comment>
<organism evidence="1 2">
    <name type="scientific">Phytophthora fragariaefolia</name>
    <dbReference type="NCBI Taxonomy" id="1490495"/>
    <lineage>
        <taxon>Eukaryota</taxon>
        <taxon>Sar</taxon>
        <taxon>Stramenopiles</taxon>
        <taxon>Oomycota</taxon>
        <taxon>Peronosporomycetes</taxon>
        <taxon>Peronosporales</taxon>
        <taxon>Peronosporaceae</taxon>
        <taxon>Phytophthora</taxon>
    </lineage>
</organism>
<evidence type="ECO:0000313" key="2">
    <source>
        <dbReference type="Proteomes" id="UP001165121"/>
    </source>
</evidence>
<dbReference type="AlphaFoldDB" id="A0A9W6YF64"/>
<dbReference type="OrthoDB" id="111838at2759"/>
<reference evidence="1" key="1">
    <citation type="submission" date="2023-04" db="EMBL/GenBank/DDBJ databases">
        <title>Phytophthora fragariaefolia NBRC 109709.</title>
        <authorList>
            <person name="Ichikawa N."/>
            <person name="Sato H."/>
            <person name="Tonouchi N."/>
        </authorList>
    </citation>
    <scope>NUCLEOTIDE SEQUENCE</scope>
    <source>
        <strain evidence="1">NBRC 109709</strain>
    </source>
</reference>
<evidence type="ECO:0000313" key="1">
    <source>
        <dbReference type="EMBL" id="GMF61053.1"/>
    </source>
</evidence>
<keyword evidence="2" id="KW-1185">Reference proteome</keyword>
<proteinExistence type="predicted"/>
<dbReference type="Proteomes" id="UP001165121">
    <property type="component" value="Unassembled WGS sequence"/>
</dbReference>